<dbReference type="Proteomes" id="UP001597347">
    <property type="component" value="Unassembled WGS sequence"/>
</dbReference>
<dbReference type="SUPFAM" id="SSF161098">
    <property type="entry name" value="MetI-like"/>
    <property type="match status" value="1"/>
</dbReference>
<feature type="transmembrane region" description="Helical" evidence="7">
    <location>
        <begin position="136"/>
        <end position="157"/>
    </location>
</feature>
<organism evidence="9 10">
    <name type="scientific">Amnibacterium endophyticum</name>
    <dbReference type="NCBI Taxonomy" id="2109337"/>
    <lineage>
        <taxon>Bacteria</taxon>
        <taxon>Bacillati</taxon>
        <taxon>Actinomycetota</taxon>
        <taxon>Actinomycetes</taxon>
        <taxon>Micrococcales</taxon>
        <taxon>Microbacteriaceae</taxon>
        <taxon>Amnibacterium</taxon>
    </lineage>
</organism>
<dbReference type="CDD" id="cd06261">
    <property type="entry name" value="TM_PBP2"/>
    <property type="match status" value="1"/>
</dbReference>
<evidence type="ECO:0000259" key="8">
    <source>
        <dbReference type="PROSITE" id="PS50928"/>
    </source>
</evidence>
<dbReference type="RefSeq" id="WP_377934682.1">
    <property type="nucleotide sequence ID" value="NZ_JBHUEA010000015.1"/>
</dbReference>
<feature type="transmembrane region" description="Helical" evidence="7">
    <location>
        <begin position="169"/>
        <end position="189"/>
    </location>
</feature>
<comment type="caution">
    <text evidence="9">The sequence shown here is derived from an EMBL/GenBank/DDBJ whole genome shotgun (WGS) entry which is preliminary data.</text>
</comment>
<name>A0ABW4LEM2_9MICO</name>
<evidence type="ECO:0000313" key="9">
    <source>
        <dbReference type="EMBL" id="MFD1721971.1"/>
    </source>
</evidence>
<dbReference type="Pfam" id="PF00528">
    <property type="entry name" value="BPD_transp_1"/>
    <property type="match status" value="1"/>
</dbReference>
<keyword evidence="3" id="KW-1003">Cell membrane</keyword>
<feature type="transmembrane region" description="Helical" evidence="7">
    <location>
        <begin position="210"/>
        <end position="232"/>
    </location>
</feature>
<keyword evidence="6 7" id="KW-0472">Membrane</keyword>
<dbReference type="Gene3D" id="1.10.3720.10">
    <property type="entry name" value="MetI-like"/>
    <property type="match status" value="1"/>
</dbReference>
<evidence type="ECO:0000256" key="2">
    <source>
        <dbReference type="ARBA" id="ARBA00022448"/>
    </source>
</evidence>
<sequence length="305" mass="32507">MTTVAGPTTAAAERPVFDDRAASRVRARRWRAAGSSVRTGVQAALIVIWCLLPAYWMVVTGFRRSDTVYETTLLPTTPTFDNFIQAFNPARNQLGRALLNSFGIGVLVTVIALVVGVSAAYAIARLAFPGKGLVMGAVLGASMFPGVALLTPLFGLFTQLNWQGSYQALIIPYIAGALPLTVWTLNSFFREMPWELEEAARIDGCTAAQAFRIVILPLAAPAVFTTAILAFIGSWNEYLLASVLSNAQTQTVTVAIGNFVGSQPREIPYATTMAAGAVVTVPLIILVLIFQRRIVAGLTAGGVKG</sequence>
<dbReference type="EMBL" id="JBHUEA010000015">
    <property type="protein sequence ID" value="MFD1721971.1"/>
    <property type="molecule type" value="Genomic_DNA"/>
</dbReference>
<dbReference type="PANTHER" id="PTHR32243">
    <property type="entry name" value="MALTOSE TRANSPORT SYSTEM PERMEASE-RELATED"/>
    <property type="match status" value="1"/>
</dbReference>
<keyword evidence="4 7" id="KW-0812">Transmembrane</keyword>
<dbReference type="InterPro" id="IPR035906">
    <property type="entry name" value="MetI-like_sf"/>
</dbReference>
<feature type="transmembrane region" description="Helical" evidence="7">
    <location>
        <begin position="102"/>
        <end position="124"/>
    </location>
</feature>
<reference evidence="10" key="1">
    <citation type="journal article" date="2019" name="Int. J. Syst. Evol. Microbiol.">
        <title>The Global Catalogue of Microorganisms (GCM) 10K type strain sequencing project: providing services to taxonomists for standard genome sequencing and annotation.</title>
        <authorList>
            <consortium name="The Broad Institute Genomics Platform"/>
            <consortium name="The Broad Institute Genome Sequencing Center for Infectious Disease"/>
            <person name="Wu L."/>
            <person name="Ma J."/>
        </authorList>
    </citation>
    <scope>NUCLEOTIDE SEQUENCE [LARGE SCALE GENOMIC DNA]</scope>
    <source>
        <strain evidence="10">CGMCC 1.12471</strain>
    </source>
</reference>
<protein>
    <submittedName>
        <fullName evidence="9">Carbohydrate ABC transporter permease</fullName>
    </submittedName>
</protein>
<evidence type="ECO:0000256" key="5">
    <source>
        <dbReference type="ARBA" id="ARBA00022989"/>
    </source>
</evidence>
<comment type="similarity">
    <text evidence="7">Belongs to the binding-protein-dependent transport system permease family.</text>
</comment>
<feature type="transmembrane region" description="Helical" evidence="7">
    <location>
        <begin position="36"/>
        <end position="58"/>
    </location>
</feature>
<evidence type="ECO:0000256" key="6">
    <source>
        <dbReference type="ARBA" id="ARBA00023136"/>
    </source>
</evidence>
<keyword evidence="2 7" id="KW-0813">Transport</keyword>
<keyword evidence="5 7" id="KW-1133">Transmembrane helix</keyword>
<evidence type="ECO:0000256" key="7">
    <source>
        <dbReference type="RuleBase" id="RU363032"/>
    </source>
</evidence>
<evidence type="ECO:0000313" key="10">
    <source>
        <dbReference type="Proteomes" id="UP001597347"/>
    </source>
</evidence>
<feature type="transmembrane region" description="Helical" evidence="7">
    <location>
        <begin position="267"/>
        <end position="290"/>
    </location>
</feature>
<evidence type="ECO:0000256" key="1">
    <source>
        <dbReference type="ARBA" id="ARBA00004651"/>
    </source>
</evidence>
<evidence type="ECO:0000256" key="4">
    <source>
        <dbReference type="ARBA" id="ARBA00022692"/>
    </source>
</evidence>
<comment type="subcellular location">
    <subcellularLocation>
        <location evidence="1 7">Cell membrane</location>
        <topology evidence="1 7">Multi-pass membrane protein</topology>
    </subcellularLocation>
</comment>
<keyword evidence="10" id="KW-1185">Reference proteome</keyword>
<dbReference type="InterPro" id="IPR050901">
    <property type="entry name" value="BP-dep_ABC_trans_perm"/>
</dbReference>
<proteinExistence type="inferred from homology"/>
<feature type="domain" description="ABC transmembrane type-1" evidence="8">
    <location>
        <begin position="98"/>
        <end position="290"/>
    </location>
</feature>
<dbReference type="PROSITE" id="PS50928">
    <property type="entry name" value="ABC_TM1"/>
    <property type="match status" value="1"/>
</dbReference>
<accession>A0ABW4LEM2</accession>
<gene>
    <name evidence="9" type="ORF">ACFSBI_10445</name>
</gene>
<evidence type="ECO:0000256" key="3">
    <source>
        <dbReference type="ARBA" id="ARBA00022475"/>
    </source>
</evidence>
<dbReference type="PANTHER" id="PTHR32243:SF18">
    <property type="entry name" value="INNER MEMBRANE ABC TRANSPORTER PERMEASE PROTEIN YCJP"/>
    <property type="match status" value="1"/>
</dbReference>
<dbReference type="InterPro" id="IPR000515">
    <property type="entry name" value="MetI-like"/>
</dbReference>